<dbReference type="Pfam" id="PF00465">
    <property type="entry name" value="Fe-ADH"/>
    <property type="match status" value="1"/>
</dbReference>
<dbReference type="InterPro" id="IPR056798">
    <property type="entry name" value="ADH_Fe_C"/>
</dbReference>
<evidence type="ECO:0000313" key="11">
    <source>
        <dbReference type="EMBL" id="KAI9255251.1"/>
    </source>
</evidence>
<dbReference type="SUPFAM" id="SSF56796">
    <property type="entry name" value="Dehydroquinate synthase-like"/>
    <property type="match status" value="1"/>
</dbReference>
<evidence type="ECO:0000256" key="3">
    <source>
        <dbReference type="ARBA" id="ARBA00010005"/>
    </source>
</evidence>
<gene>
    <name evidence="11" type="ORF">BDA99DRAFT_518309</name>
</gene>
<dbReference type="FunFam" id="3.40.50.1970:FF:000009">
    <property type="entry name" value="Fe-containing alcohol dehydrogenase"/>
    <property type="match status" value="1"/>
</dbReference>
<keyword evidence="7" id="KW-0496">Mitochondrion</keyword>
<dbReference type="AlphaFoldDB" id="A0AAD5JUS3"/>
<keyword evidence="6" id="KW-0560">Oxidoreductase</keyword>
<dbReference type="InterPro" id="IPR042157">
    <property type="entry name" value="HOT"/>
</dbReference>
<comment type="catalytic activity">
    <reaction evidence="1">
        <text>(S)-3-hydroxybutanoate + 2-oxoglutarate = (R)-2-hydroxyglutarate + acetoacetate</text>
        <dbReference type="Rhea" id="RHEA:23048"/>
        <dbReference type="ChEBI" id="CHEBI:11047"/>
        <dbReference type="ChEBI" id="CHEBI:13705"/>
        <dbReference type="ChEBI" id="CHEBI:15801"/>
        <dbReference type="ChEBI" id="CHEBI:16810"/>
        <dbReference type="EC" id="1.1.99.24"/>
    </reaction>
</comment>
<reference evidence="11" key="1">
    <citation type="journal article" date="2022" name="IScience">
        <title>Evolution of zygomycete secretomes and the origins of terrestrial fungal ecologies.</title>
        <authorList>
            <person name="Chang Y."/>
            <person name="Wang Y."/>
            <person name="Mondo S."/>
            <person name="Ahrendt S."/>
            <person name="Andreopoulos W."/>
            <person name="Barry K."/>
            <person name="Beard J."/>
            <person name="Benny G.L."/>
            <person name="Blankenship S."/>
            <person name="Bonito G."/>
            <person name="Cuomo C."/>
            <person name="Desiro A."/>
            <person name="Gervers K.A."/>
            <person name="Hundley H."/>
            <person name="Kuo A."/>
            <person name="LaButti K."/>
            <person name="Lang B.F."/>
            <person name="Lipzen A."/>
            <person name="O'Donnell K."/>
            <person name="Pangilinan J."/>
            <person name="Reynolds N."/>
            <person name="Sandor L."/>
            <person name="Smith M.E."/>
            <person name="Tsang A."/>
            <person name="Grigoriev I.V."/>
            <person name="Stajich J.E."/>
            <person name="Spatafora J.W."/>
        </authorList>
    </citation>
    <scope>NUCLEOTIDE SEQUENCE</scope>
    <source>
        <strain evidence="11">RSA 2281</strain>
    </source>
</reference>
<dbReference type="Gene3D" id="1.20.1090.10">
    <property type="entry name" value="Dehydroquinate synthase-like - alpha domain"/>
    <property type="match status" value="1"/>
</dbReference>
<dbReference type="GO" id="GO:0047988">
    <property type="term" value="F:hydroxyacid-oxoacid transhydrogenase activity"/>
    <property type="evidence" value="ECO:0007669"/>
    <property type="project" value="UniProtKB-EC"/>
</dbReference>
<protein>
    <recommendedName>
        <fullName evidence="4">hydroxyacid-oxoacid transhydrogenase</fullName>
        <ecNumber evidence="4">1.1.99.24</ecNumber>
    </recommendedName>
</protein>
<dbReference type="GO" id="GO:0046872">
    <property type="term" value="F:metal ion binding"/>
    <property type="evidence" value="ECO:0007669"/>
    <property type="project" value="InterPro"/>
</dbReference>
<reference evidence="11" key="2">
    <citation type="submission" date="2023-02" db="EMBL/GenBank/DDBJ databases">
        <authorList>
            <consortium name="DOE Joint Genome Institute"/>
            <person name="Mondo S.J."/>
            <person name="Chang Y."/>
            <person name="Wang Y."/>
            <person name="Ahrendt S."/>
            <person name="Andreopoulos W."/>
            <person name="Barry K."/>
            <person name="Beard J."/>
            <person name="Benny G.L."/>
            <person name="Blankenship S."/>
            <person name="Bonito G."/>
            <person name="Cuomo C."/>
            <person name="Desiro A."/>
            <person name="Gervers K.A."/>
            <person name="Hundley H."/>
            <person name="Kuo A."/>
            <person name="LaButti K."/>
            <person name="Lang B.F."/>
            <person name="Lipzen A."/>
            <person name="O'Donnell K."/>
            <person name="Pangilinan J."/>
            <person name="Reynolds N."/>
            <person name="Sandor L."/>
            <person name="Smith M.W."/>
            <person name="Tsang A."/>
            <person name="Grigoriev I.V."/>
            <person name="Stajich J.E."/>
            <person name="Spatafora J.W."/>
        </authorList>
    </citation>
    <scope>NUCLEOTIDE SEQUENCE</scope>
    <source>
        <strain evidence="11">RSA 2281</strain>
    </source>
</reference>
<evidence type="ECO:0000313" key="12">
    <source>
        <dbReference type="Proteomes" id="UP001209540"/>
    </source>
</evidence>
<proteinExistence type="inferred from homology"/>
<dbReference type="PANTHER" id="PTHR11496">
    <property type="entry name" value="ALCOHOL DEHYDROGENASE"/>
    <property type="match status" value="1"/>
</dbReference>
<evidence type="ECO:0000259" key="9">
    <source>
        <dbReference type="Pfam" id="PF00465"/>
    </source>
</evidence>
<dbReference type="FunFam" id="1.20.1090.10:FF:000003">
    <property type="entry name" value="Probable hydroxyacid-oxoacid transhydrogenase, mitochondrial"/>
    <property type="match status" value="1"/>
</dbReference>
<dbReference type="EC" id="1.1.99.24" evidence="4"/>
<evidence type="ECO:0000256" key="7">
    <source>
        <dbReference type="ARBA" id="ARBA00023128"/>
    </source>
</evidence>
<dbReference type="Gene3D" id="3.40.50.1970">
    <property type="match status" value="1"/>
</dbReference>
<evidence type="ECO:0000256" key="1">
    <source>
        <dbReference type="ARBA" id="ARBA00000813"/>
    </source>
</evidence>
<evidence type="ECO:0000256" key="4">
    <source>
        <dbReference type="ARBA" id="ARBA00013182"/>
    </source>
</evidence>
<dbReference type="GO" id="GO:0004022">
    <property type="term" value="F:alcohol dehydrogenase (NAD+) activity"/>
    <property type="evidence" value="ECO:0007669"/>
    <property type="project" value="InterPro"/>
</dbReference>
<comment type="catalytic activity">
    <reaction evidence="8">
        <text>4-hydroxybutanoate + 2-oxoglutarate = (R)-2-hydroxyglutarate + succinate semialdehyde</text>
        <dbReference type="Rhea" id="RHEA:24734"/>
        <dbReference type="ChEBI" id="CHEBI:15801"/>
        <dbReference type="ChEBI" id="CHEBI:16724"/>
        <dbReference type="ChEBI" id="CHEBI:16810"/>
        <dbReference type="ChEBI" id="CHEBI:57706"/>
        <dbReference type="EC" id="1.1.99.24"/>
    </reaction>
</comment>
<comment type="similarity">
    <text evidence="3">Belongs to the iron-containing alcohol dehydrogenase family. Hydroxyacid-oxoacid transhydrogenase subfamily.</text>
</comment>
<evidence type="ECO:0000256" key="8">
    <source>
        <dbReference type="ARBA" id="ARBA00049496"/>
    </source>
</evidence>
<dbReference type="EMBL" id="JAIXMP010000023">
    <property type="protein sequence ID" value="KAI9255251.1"/>
    <property type="molecule type" value="Genomic_DNA"/>
</dbReference>
<dbReference type="GO" id="GO:0005739">
    <property type="term" value="C:mitochondrion"/>
    <property type="evidence" value="ECO:0007669"/>
    <property type="project" value="UniProtKB-SubCell"/>
</dbReference>
<dbReference type="PANTHER" id="PTHR11496:SF83">
    <property type="entry name" value="HYDROXYACID-OXOACID TRANSHYDROGENASE, MITOCHONDRIAL"/>
    <property type="match status" value="1"/>
</dbReference>
<evidence type="ECO:0000256" key="6">
    <source>
        <dbReference type="ARBA" id="ARBA00023002"/>
    </source>
</evidence>
<comment type="caution">
    <text evidence="11">The sequence shown here is derived from an EMBL/GenBank/DDBJ whole genome shotgun (WGS) entry which is preliminary data.</text>
</comment>
<keyword evidence="5" id="KW-0809">Transit peptide</keyword>
<name>A0AAD5JUS3_9FUNG</name>
<dbReference type="CDD" id="cd08190">
    <property type="entry name" value="HOT"/>
    <property type="match status" value="1"/>
</dbReference>
<feature type="domain" description="Fe-containing alcohol dehydrogenase-like C-terminal" evidence="10">
    <location>
        <begin position="288"/>
        <end position="478"/>
    </location>
</feature>
<accession>A0AAD5JUS3</accession>
<dbReference type="InterPro" id="IPR039697">
    <property type="entry name" value="Alcohol_dehydrogenase_Fe"/>
</dbReference>
<dbReference type="InterPro" id="IPR001670">
    <property type="entry name" value="ADH_Fe/GldA"/>
</dbReference>
<evidence type="ECO:0000256" key="5">
    <source>
        <dbReference type="ARBA" id="ARBA00022946"/>
    </source>
</evidence>
<organism evidence="11 12">
    <name type="scientific">Phascolomyces articulosus</name>
    <dbReference type="NCBI Taxonomy" id="60185"/>
    <lineage>
        <taxon>Eukaryota</taxon>
        <taxon>Fungi</taxon>
        <taxon>Fungi incertae sedis</taxon>
        <taxon>Mucoromycota</taxon>
        <taxon>Mucoromycotina</taxon>
        <taxon>Mucoromycetes</taxon>
        <taxon>Mucorales</taxon>
        <taxon>Lichtheimiaceae</taxon>
        <taxon>Phascolomyces</taxon>
    </lineage>
</organism>
<comment type="subcellular location">
    <subcellularLocation>
        <location evidence="2">Mitochondrion</location>
    </subcellularLocation>
</comment>
<dbReference type="Proteomes" id="UP001209540">
    <property type="component" value="Unassembled WGS sequence"/>
</dbReference>
<keyword evidence="12" id="KW-1185">Reference proteome</keyword>
<feature type="domain" description="Alcohol dehydrogenase iron-type/glycerol dehydrogenase GldA" evidence="9">
    <location>
        <begin position="66"/>
        <end position="239"/>
    </location>
</feature>
<evidence type="ECO:0000259" key="10">
    <source>
        <dbReference type="Pfam" id="PF25137"/>
    </source>
</evidence>
<evidence type="ECO:0000256" key="2">
    <source>
        <dbReference type="ARBA" id="ARBA00004173"/>
    </source>
</evidence>
<sequence>MAAAAARSKVVSTLRHLQSGAGACPCHSHAHSHAPTASSFSSLLKYGRQYASGNESTDYAFEMAASNIRFGPGVTREIGMDLNNIKAKKVAVYTDGTIAKLHPLKAVMESLDHNKVNYVVYDKVRVEPTDGSFKAAIDFARQHNPDAFVAVGGGSVMDTCKAASLYSSHPEADFLDFVNAPIGKGLPIKKALKPLIAVPTTAGTGSETTGTAIFDYEPLHTKTGIAHRALKPYLGIVDPDNTRSMPAQVHASSGLDVLCHALESYTALPYNERSPRPADPILRPAYQGSNPISDVWSLHALRMVVKYLPRAYKDPSDHEAQKQMLLASTFAGIGFGNAGVHLCHGLSYPISGLNKNYRHPGYQVDHALVPHGVSVSLTAPSVFRFTAPACPDRHIDAAAAFGADPAHIKPSTAGEVLAEKLTAFLEELDVPNGLSGLGFDSSMIPELVEGALPQHRVTKLAPTREPAAEQLAKIFENSMTNY</sequence>
<dbReference type="Pfam" id="PF25137">
    <property type="entry name" value="ADH_Fe_C"/>
    <property type="match status" value="1"/>
</dbReference>